<evidence type="ECO:0000313" key="4">
    <source>
        <dbReference type="Proteomes" id="UP000634919"/>
    </source>
</evidence>
<organism evidence="3 4">
    <name type="scientific">Comamonas avium</name>
    <dbReference type="NCBI Taxonomy" id="2762231"/>
    <lineage>
        <taxon>Bacteria</taxon>
        <taxon>Pseudomonadati</taxon>
        <taxon>Pseudomonadota</taxon>
        <taxon>Betaproteobacteria</taxon>
        <taxon>Burkholderiales</taxon>
        <taxon>Comamonadaceae</taxon>
        <taxon>Comamonas</taxon>
    </lineage>
</organism>
<accession>A0ABR8S7B6</accession>
<gene>
    <name evidence="3" type="ORF">H9646_02435</name>
</gene>
<dbReference type="Proteomes" id="UP000634919">
    <property type="component" value="Unassembled WGS sequence"/>
</dbReference>
<dbReference type="EMBL" id="JACSQK010000001">
    <property type="protein sequence ID" value="MBD7959325.1"/>
    <property type="molecule type" value="Genomic_DNA"/>
</dbReference>
<keyword evidence="2" id="KW-1133">Transmembrane helix</keyword>
<name>A0ABR8S7B6_9BURK</name>
<keyword evidence="2" id="KW-0812">Transmembrane</keyword>
<dbReference type="RefSeq" id="WP_191721720.1">
    <property type="nucleotide sequence ID" value="NZ_JACSQK010000001.1"/>
</dbReference>
<protein>
    <submittedName>
        <fullName evidence="3">Uncharacterized protein</fullName>
    </submittedName>
</protein>
<keyword evidence="2" id="KW-0472">Membrane</keyword>
<reference evidence="3 4" key="1">
    <citation type="submission" date="2020-08" db="EMBL/GenBank/DDBJ databases">
        <title>A Genomic Blueprint of the Chicken Gut Microbiome.</title>
        <authorList>
            <person name="Gilroy R."/>
            <person name="Ravi A."/>
            <person name="Getino M."/>
            <person name="Pursley I."/>
            <person name="Horton D.L."/>
            <person name="Alikhan N.-F."/>
            <person name="Baker D."/>
            <person name="Gharbi K."/>
            <person name="Hall N."/>
            <person name="Watson M."/>
            <person name="Adriaenssens E.M."/>
            <person name="Foster-Nyarko E."/>
            <person name="Jarju S."/>
            <person name="Secka A."/>
            <person name="Antonio M."/>
            <person name="Oren A."/>
            <person name="Chaudhuri R."/>
            <person name="La Ragione R.M."/>
            <person name="Hildebrand F."/>
            <person name="Pallen M.J."/>
        </authorList>
    </citation>
    <scope>NUCLEOTIDE SEQUENCE [LARGE SCALE GENOMIC DNA]</scope>
    <source>
        <strain evidence="3 4">Sa2CVA6</strain>
    </source>
</reference>
<evidence type="ECO:0000256" key="1">
    <source>
        <dbReference type="SAM" id="MobiDB-lite"/>
    </source>
</evidence>
<sequence>MMTKKGEGMYRRKEVQSEWGFIGDVLKIALGVFIGSMAAVFTYEGVLVWRAEQASRQVMKEFKALEEKQKLAQQQRLQQEKEQKQRQHRQQEEREHQRQQQMLAARKKEQAWSNFFQPSYTCRVDPSRGDCADMHIRARTAFEAQYRE</sequence>
<evidence type="ECO:0000256" key="2">
    <source>
        <dbReference type="SAM" id="Phobius"/>
    </source>
</evidence>
<feature type="compositionally biased region" description="Basic and acidic residues" evidence="1">
    <location>
        <begin position="78"/>
        <end position="98"/>
    </location>
</feature>
<proteinExistence type="predicted"/>
<keyword evidence="4" id="KW-1185">Reference proteome</keyword>
<evidence type="ECO:0000313" key="3">
    <source>
        <dbReference type="EMBL" id="MBD7959325.1"/>
    </source>
</evidence>
<feature type="region of interest" description="Disordered" evidence="1">
    <location>
        <begin position="73"/>
        <end position="106"/>
    </location>
</feature>
<comment type="caution">
    <text evidence="3">The sequence shown here is derived from an EMBL/GenBank/DDBJ whole genome shotgun (WGS) entry which is preliminary data.</text>
</comment>
<feature type="transmembrane region" description="Helical" evidence="2">
    <location>
        <begin position="21"/>
        <end position="43"/>
    </location>
</feature>